<dbReference type="EMBL" id="LWDX02022190">
    <property type="protein sequence ID" value="OEL32050.1"/>
    <property type="molecule type" value="Genomic_DNA"/>
</dbReference>
<dbReference type="Proteomes" id="UP000095767">
    <property type="component" value="Unassembled WGS sequence"/>
</dbReference>
<name>A0A1E5W429_9POAL</name>
<proteinExistence type="predicted"/>
<organism evidence="2 3">
    <name type="scientific">Dichanthelium oligosanthes</name>
    <dbReference type="NCBI Taxonomy" id="888268"/>
    <lineage>
        <taxon>Eukaryota</taxon>
        <taxon>Viridiplantae</taxon>
        <taxon>Streptophyta</taxon>
        <taxon>Embryophyta</taxon>
        <taxon>Tracheophyta</taxon>
        <taxon>Spermatophyta</taxon>
        <taxon>Magnoliopsida</taxon>
        <taxon>Liliopsida</taxon>
        <taxon>Poales</taxon>
        <taxon>Poaceae</taxon>
        <taxon>PACMAD clade</taxon>
        <taxon>Panicoideae</taxon>
        <taxon>Panicodae</taxon>
        <taxon>Paniceae</taxon>
        <taxon>Dichantheliinae</taxon>
        <taxon>Dichanthelium</taxon>
    </lineage>
</organism>
<sequence length="84" mass="8700">MYPAAYRHPHPAAPQAYAAQQPVPRHVPASSTAAPPFGGLYHMPGGQRPMVPYSGGASFQPGGSNGGFYADEAPPAPRAGPCHY</sequence>
<keyword evidence="3" id="KW-1185">Reference proteome</keyword>
<gene>
    <name evidence="2" type="ORF">BAE44_0006931</name>
</gene>
<dbReference type="STRING" id="888268.A0A1E5W429"/>
<dbReference type="AlphaFoldDB" id="A0A1E5W429"/>
<comment type="caution">
    <text evidence="2">The sequence shown here is derived from an EMBL/GenBank/DDBJ whole genome shotgun (WGS) entry which is preliminary data.</text>
</comment>
<evidence type="ECO:0000256" key="1">
    <source>
        <dbReference type="SAM" id="MobiDB-lite"/>
    </source>
</evidence>
<protein>
    <submittedName>
        <fullName evidence="2">Uncharacterized protein</fullName>
    </submittedName>
</protein>
<feature type="region of interest" description="Disordered" evidence="1">
    <location>
        <begin position="1"/>
        <end position="84"/>
    </location>
</feature>
<evidence type="ECO:0000313" key="3">
    <source>
        <dbReference type="Proteomes" id="UP000095767"/>
    </source>
</evidence>
<evidence type="ECO:0000313" key="2">
    <source>
        <dbReference type="EMBL" id="OEL32050.1"/>
    </source>
</evidence>
<accession>A0A1E5W429</accession>
<feature type="compositionally biased region" description="Low complexity" evidence="1">
    <location>
        <begin position="13"/>
        <end position="24"/>
    </location>
</feature>
<reference evidence="2 3" key="1">
    <citation type="submission" date="2016-09" db="EMBL/GenBank/DDBJ databases">
        <title>The draft genome of Dichanthelium oligosanthes: A C3 panicoid grass species.</title>
        <authorList>
            <person name="Studer A.J."/>
            <person name="Schnable J.C."/>
            <person name="Brutnell T.P."/>
        </authorList>
    </citation>
    <scope>NUCLEOTIDE SEQUENCE [LARGE SCALE GENOMIC DNA]</scope>
    <source>
        <strain evidence="3">cv. Kellogg 1175</strain>
        <tissue evidence="2">Leaf</tissue>
    </source>
</reference>